<evidence type="ECO:0000256" key="1">
    <source>
        <dbReference type="SAM" id="MobiDB-lite"/>
    </source>
</evidence>
<dbReference type="AlphaFoldDB" id="A0AAV0FAT0"/>
<feature type="compositionally biased region" description="Polar residues" evidence="1">
    <location>
        <begin position="52"/>
        <end position="83"/>
    </location>
</feature>
<feature type="region of interest" description="Disordered" evidence="1">
    <location>
        <begin position="25"/>
        <end position="114"/>
    </location>
</feature>
<accession>A0AAV0FAT0</accession>
<comment type="caution">
    <text evidence="2">The sequence shown here is derived from an EMBL/GenBank/DDBJ whole genome shotgun (WGS) entry which is preliminary data.</text>
</comment>
<evidence type="ECO:0000313" key="3">
    <source>
        <dbReference type="Proteomes" id="UP001152523"/>
    </source>
</evidence>
<gene>
    <name evidence="2" type="ORF">CEPIT_LOCUS32337</name>
</gene>
<dbReference type="Proteomes" id="UP001152523">
    <property type="component" value="Unassembled WGS sequence"/>
</dbReference>
<sequence>MITQIQGGKTSKLIELSLFLRASSSKPIWSNPSSTRSPAKMKRTSEYGCPPSGSQFNPFSGGQRVLRNSGSLRPSVTNENRLTFQLEKPSCEEIAEEERRKKKKKEKVGGPQEK</sequence>
<dbReference type="EMBL" id="CAMAPF010000972">
    <property type="protein sequence ID" value="CAH9132643.1"/>
    <property type="molecule type" value="Genomic_DNA"/>
</dbReference>
<proteinExistence type="predicted"/>
<protein>
    <submittedName>
        <fullName evidence="2">Uncharacterized protein</fullName>
    </submittedName>
</protein>
<feature type="non-terminal residue" evidence="2">
    <location>
        <position position="114"/>
    </location>
</feature>
<organism evidence="2 3">
    <name type="scientific">Cuscuta epithymum</name>
    <dbReference type="NCBI Taxonomy" id="186058"/>
    <lineage>
        <taxon>Eukaryota</taxon>
        <taxon>Viridiplantae</taxon>
        <taxon>Streptophyta</taxon>
        <taxon>Embryophyta</taxon>
        <taxon>Tracheophyta</taxon>
        <taxon>Spermatophyta</taxon>
        <taxon>Magnoliopsida</taxon>
        <taxon>eudicotyledons</taxon>
        <taxon>Gunneridae</taxon>
        <taxon>Pentapetalae</taxon>
        <taxon>asterids</taxon>
        <taxon>lamiids</taxon>
        <taxon>Solanales</taxon>
        <taxon>Convolvulaceae</taxon>
        <taxon>Cuscuteae</taxon>
        <taxon>Cuscuta</taxon>
        <taxon>Cuscuta subgen. Cuscuta</taxon>
    </lineage>
</organism>
<keyword evidence="3" id="KW-1185">Reference proteome</keyword>
<name>A0AAV0FAT0_9ASTE</name>
<feature type="compositionally biased region" description="Low complexity" evidence="1">
    <location>
        <begin position="25"/>
        <end position="34"/>
    </location>
</feature>
<reference evidence="2" key="1">
    <citation type="submission" date="2022-07" db="EMBL/GenBank/DDBJ databases">
        <authorList>
            <person name="Macas J."/>
            <person name="Novak P."/>
            <person name="Neumann P."/>
        </authorList>
    </citation>
    <scope>NUCLEOTIDE SEQUENCE</scope>
</reference>
<evidence type="ECO:0000313" key="2">
    <source>
        <dbReference type="EMBL" id="CAH9132643.1"/>
    </source>
</evidence>